<feature type="compositionally biased region" description="Polar residues" evidence="1">
    <location>
        <begin position="297"/>
        <end position="307"/>
    </location>
</feature>
<dbReference type="PRINTS" id="PR01217">
    <property type="entry name" value="PRICHEXTENSN"/>
</dbReference>
<gene>
    <name evidence="2" type="ORF">BD626DRAFT_512788</name>
</gene>
<feature type="compositionally biased region" description="Low complexity" evidence="1">
    <location>
        <begin position="401"/>
        <end position="439"/>
    </location>
</feature>
<feature type="compositionally biased region" description="Low complexity" evidence="1">
    <location>
        <begin position="503"/>
        <end position="518"/>
    </location>
</feature>
<protein>
    <submittedName>
        <fullName evidence="2">Uncharacterized protein</fullName>
    </submittedName>
</protein>
<feature type="compositionally biased region" description="Basic and acidic residues" evidence="1">
    <location>
        <begin position="324"/>
        <end position="333"/>
    </location>
</feature>
<comment type="caution">
    <text evidence="2">The sequence shown here is derived from an EMBL/GenBank/DDBJ whole genome shotgun (WGS) entry which is preliminary data.</text>
</comment>
<feature type="compositionally biased region" description="Low complexity" evidence="1">
    <location>
        <begin position="550"/>
        <end position="562"/>
    </location>
</feature>
<sequence length="667" mass="67797">MVNTARLYVDLIFQQSGCFANWDPTNILRVGDYGTVRENDGELDVLGNVYDDAFSNKYGLRPPSPTTSPSTGEFVVSSDGVRQMDLSSDIQIKVPQIAECALKGKWEMGDGATALLLLPTTTRTSLPGACKRKLAEHVYDDMKDLVFVTDVYHSPAYALLVNHSQKRSITVAFQAGTSGSTSQAAQASEPVNPSAAAVLASSSLASAASSSIASIASAAASAVGSVVGVGTPGGDVSVNGQWIAVGHVDVLKTSTPFDFGKLKVSGTPGTATSSDPTPSAPSTQTRTSLFARPATQDDAQSDSSLSTGRGHPDASNASADPEDFATREGEDLATREAEDRALVARLHDALARPFGTSSFGSVAKEKEVDANGMARGDGGMATNGAAATGWPIRMAAALKGTSEASAPPTTTISASTAPATAATTSSSTASVPTSSTAPANPSPAAPASSSSSTGPSLADQTIAPSMAGQTPVPPASASPSVPPVASPSVPPVSASPSVPPASTPSSDVSSAPAPLAHPAIPPPQPAAAQPTQPLAQPAQPATPPQPAQPAQPTQPAAQPTQPSYVPLYKLQVLSKPFFSHGAPQLKDKTRVFVQRAGPGGFVQQTREGGFEQQMREDPFVQGTEGAGKDAEGADKDAEGTGEDAEGHGMTDATLPWGALDVDGEVVR</sequence>
<dbReference type="STRING" id="97359.A0A550BZZ9"/>
<dbReference type="OrthoDB" id="3255261at2759"/>
<accession>A0A550BZZ9</accession>
<reference evidence="2 3" key="1">
    <citation type="journal article" date="2019" name="New Phytol.">
        <title>Comparative genomics reveals unique wood-decay strategies and fruiting body development in the Schizophyllaceae.</title>
        <authorList>
            <person name="Almasi E."/>
            <person name="Sahu N."/>
            <person name="Krizsan K."/>
            <person name="Balint B."/>
            <person name="Kovacs G.M."/>
            <person name="Kiss B."/>
            <person name="Cseklye J."/>
            <person name="Drula E."/>
            <person name="Henrissat B."/>
            <person name="Nagy I."/>
            <person name="Chovatia M."/>
            <person name="Adam C."/>
            <person name="LaButti K."/>
            <person name="Lipzen A."/>
            <person name="Riley R."/>
            <person name="Grigoriev I.V."/>
            <person name="Nagy L.G."/>
        </authorList>
    </citation>
    <scope>NUCLEOTIDE SEQUENCE [LARGE SCALE GENOMIC DNA]</scope>
    <source>
        <strain evidence="2 3">NL-1724</strain>
    </source>
</reference>
<dbReference type="EMBL" id="VDMD01000039">
    <property type="protein sequence ID" value="TRM58103.1"/>
    <property type="molecule type" value="Genomic_DNA"/>
</dbReference>
<feature type="compositionally biased region" description="Pro residues" evidence="1">
    <location>
        <begin position="540"/>
        <end position="549"/>
    </location>
</feature>
<dbReference type="Proteomes" id="UP000320762">
    <property type="component" value="Unassembled WGS sequence"/>
</dbReference>
<feature type="compositionally biased region" description="Pro residues" evidence="1">
    <location>
        <begin position="471"/>
        <end position="490"/>
    </location>
</feature>
<feature type="compositionally biased region" description="Low complexity" evidence="1">
    <location>
        <begin position="266"/>
        <end position="283"/>
    </location>
</feature>
<evidence type="ECO:0000256" key="1">
    <source>
        <dbReference type="SAM" id="MobiDB-lite"/>
    </source>
</evidence>
<feature type="compositionally biased region" description="Low complexity" evidence="1">
    <location>
        <begin position="526"/>
        <end position="539"/>
    </location>
</feature>
<proteinExistence type="predicted"/>
<evidence type="ECO:0000313" key="2">
    <source>
        <dbReference type="EMBL" id="TRM58103.1"/>
    </source>
</evidence>
<feature type="region of interest" description="Disordered" evidence="1">
    <location>
        <begin position="400"/>
        <end position="562"/>
    </location>
</feature>
<feature type="compositionally biased region" description="Low complexity" evidence="1">
    <location>
        <begin position="445"/>
        <end position="456"/>
    </location>
</feature>
<feature type="region of interest" description="Disordered" evidence="1">
    <location>
        <begin position="266"/>
        <end position="333"/>
    </location>
</feature>
<name>A0A550BZZ9_9AGAR</name>
<evidence type="ECO:0000313" key="3">
    <source>
        <dbReference type="Proteomes" id="UP000320762"/>
    </source>
</evidence>
<feature type="region of interest" description="Disordered" evidence="1">
    <location>
        <begin position="621"/>
        <end position="667"/>
    </location>
</feature>
<keyword evidence="3" id="KW-1185">Reference proteome</keyword>
<feature type="compositionally biased region" description="Basic and acidic residues" evidence="1">
    <location>
        <begin position="626"/>
        <end position="648"/>
    </location>
</feature>
<dbReference type="AlphaFoldDB" id="A0A550BZZ9"/>
<organism evidence="2 3">
    <name type="scientific">Schizophyllum amplum</name>
    <dbReference type="NCBI Taxonomy" id="97359"/>
    <lineage>
        <taxon>Eukaryota</taxon>
        <taxon>Fungi</taxon>
        <taxon>Dikarya</taxon>
        <taxon>Basidiomycota</taxon>
        <taxon>Agaricomycotina</taxon>
        <taxon>Agaricomycetes</taxon>
        <taxon>Agaricomycetidae</taxon>
        <taxon>Agaricales</taxon>
        <taxon>Schizophyllaceae</taxon>
        <taxon>Schizophyllum</taxon>
    </lineage>
</organism>